<dbReference type="Pfam" id="PF07396">
    <property type="entry name" value="Porin_O_P"/>
    <property type="match status" value="1"/>
</dbReference>
<gene>
    <name evidence="1" type="ORF">HELGO_WM2526</name>
</gene>
<dbReference type="AlphaFoldDB" id="A0A6S6SA83"/>
<dbReference type="SUPFAM" id="SSF56935">
    <property type="entry name" value="Porins"/>
    <property type="match status" value="1"/>
</dbReference>
<dbReference type="InterPro" id="IPR010870">
    <property type="entry name" value="Porin_O/P"/>
</dbReference>
<dbReference type="Gene3D" id="2.40.160.10">
    <property type="entry name" value="Porin"/>
    <property type="match status" value="1"/>
</dbReference>
<evidence type="ECO:0000313" key="1">
    <source>
        <dbReference type="EMBL" id="CAA6802004.1"/>
    </source>
</evidence>
<name>A0A6S6SA83_9BACT</name>
<dbReference type="InterPro" id="IPR023614">
    <property type="entry name" value="Porin_dom_sf"/>
</dbReference>
<evidence type="ECO:0008006" key="2">
    <source>
        <dbReference type="Google" id="ProtNLM"/>
    </source>
</evidence>
<proteinExistence type="predicted"/>
<dbReference type="EMBL" id="CACVAS010000020">
    <property type="protein sequence ID" value="CAA6802004.1"/>
    <property type="molecule type" value="Genomic_DNA"/>
</dbReference>
<protein>
    <recommendedName>
        <fullName evidence="2">Porin</fullName>
    </recommendedName>
</protein>
<sequence>MKTITNTLLSLAALTAIIQAEGNIDTLTPLTEVIPEVQGSALDKISFGGYGKMDYTNYLDKDGSDKLDIYRFIMYVGYQFTDNIKLVSELEWEHGGRESTGGYGIVEQAYIDFKVNEALSVKVGHFIVPVGMVNLYHEPTAFYSVARPETEKYIIPSTWHENGLMAHGKLADGFSYQAGIVAGLNAVDDDSAAINNIRSMRQSGQKSKAEDFAVVARLDYNGAGFNLGGSYFTGDAGQGAEGVDVSTTVAEIHAGFNYEGLNVKGLYAINEIDGNQDTNTKGAGYYVMAGYTLGEFTPFAQYEAYTKDDNADDIKITTVGLNYNPTPNVVLKADYVMYDKRGTDDNRFELGMGYNF</sequence>
<accession>A0A6S6SA83</accession>
<organism evidence="1">
    <name type="scientific">uncultured Sulfurovum sp</name>
    <dbReference type="NCBI Taxonomy" id="269237"/>
    <lineage>
        <taxon>Bacteria</taxon>
        <taxon>Pseudomonadati</taxon>
        <taxon>Campylobacterota</taxon>
        <taxon>Epsilonproteobacteria</taxon>
        <taxon>Campylobacterales</taxon>
        <taxon>Sulfurovaceae</taxon>
        <taxon>Sulfurovum</taxon>
        <taxon>environmental samples</taxon>
    </lineage>
</organism>
<reference evidence="1" key="1">
    <citation type="submission" date="2020-01" db="EMBL/GenBank/DDBJ databases">
        <authorList>
            <person name="Meier V. D."/>
            <person name="Meier V D."/>
        </authorList>
    </citation>
    <scope>NUCLEOTIDE SEQUENCE</scope>
    <source>
        <strain evidence="1">HLG_WM_MAG_01</strain>
    </source>
</reference>